<keyword evidence="10 11" id="KW-0458">Lysosome</keyword>
<evidence type="ECO:0000313" key="13">
    <source>
        <dbReference type="Proteomes" id="UP000274131"/>
    </source>
</evidence>
<dbReference type="EMBL" id="UXUI01010014">
    <property type="protein sequence ID" value="VDD94644.1"/>
    <property type="molecule type" value="Genomic_DNA"/>
</dbReference>
<feature type="transmembrane region" description="Helical" evidence="11">
    <location>
        <begin position="103"/>
        <end position="124"/>
    </location>
</feature>
<sequence length="137" mass="15604">MDENSKDLSHRMTPDVSGPKLIKTEYPKNTPGPTYACPYCEGRFLYHRPFGLVECPFCHKPISIGHYIRIRALSQMFIGLFAVLTSISLATVIMTVFNESSHVYLFAVGGFALLGLFLMLRGVYLQSKYRETERIEF</sequence>
<accession>A0A0N4VGU9</accession>
<organism evidence="14">
    <name type="scientific">Enterobius vermicularis</name>
    <name type="common">Human pinworm</name>
    <dbReference type="NCBI Taxonomy" id="51028"/>
    <lineage>
        <taxon>Eukaryota</taxon>
        <taxon>Metazoa</taxon>
        <taxon>Ecdysozoa</taxon>
        <taxon>Nematoda</taxon>
        <taxon>Chromadorea</taxon>
        <taxon>Rhabditida</taxon>
        <taxon>Spirurina</taxon>
        <taxon>Oxyuridomorpha</taxon>
        <taxon>Oxyuroidea</taxon>
        <taxon>Oxyuridae</taxon>
        <taxon>Enterobius</taxon>
    </lineage>
</organism>
<keyword evidence="13" id="KW-1185">Reference proteome</keyword>
<dbReference type="PANTHER" id="PTHR21014">
    <property type="entry name" value="PHOSPHATIDYLINOSITOL-4,5-BISPHOSPHATE 4-PHOSPHATASE"/>
    <property type="match status" value="1"/>
</dbReference>
<evidence type="ECO:0000256" key="7">
    <source>
        <dbReference type="ARBA" id="ARBA00022801"/>
    </source>
</evidence>
<dbReference type="GO" id="GO:0005765">
    <property type="term" value="C:lysosomal membrane"/>
    <property type="evidence" value="ECO:0007669"/>
    <property type="project" value="UniProtKB-SubCell"/>
</dbReference>
<dbReference type="OrthoDB" id="5842450at2759"/>
<comment type="catalytic activity">
    <reaction evidence="1 11">
        <text>a 1,2-diacyl-sn-glycero-3-phospho-(1D-myo-inositol-4,5-bisphosphate) + H2O = a 1,2-diacyl-sn-glycero-3-phospho-(1D-myo-inositol-5-phosphate) + phosphate</text>
        <dbReference type="Rhea" id="RHEA:25674"/>
        <dbReference type="ChEBI" id="CHEBI:15377"/>
        <dbReference type="ChEBI" id="CHEBI:43474"/>
        <dbReference type="ChEBI" id="CHEBI:57795"/>
        <dbReference type="ChEBI" id="CHEBI:58456"/>
        <dbReference type="EC" id="3.1.3.78"/>
    </reaction>
</comment>
<evidence type="ECO:0000256" key="1">
    <source>
        <dbReference type="ARBA" id="ARBA00001261"/>
    </source>
</evidence>
<dbReference type="GO" id="GO:0030670">
    <property type="term" value="C:phagocytic vesicle membrane"/>
    <property type="evidence" value="ECO:0007669"/>
    <property type="project" value="TreeGrafter"/>
</dbReference>
<evidence type="ECO:0000256" key="5">
    <source>
        <dbReference type="ARBA" id="ARBA00022692"/>
    </source>
</evidence>
<gene>
    <name evidence="12" type="ORF">EVEC_LOCUS9395</name>
</gene>
<dbReference type="InterPro" id="IPR019178">
    <property type="entry name" value="PtdIns-P2-Ptase"/>
</dbReference>
<keyword evidence="5 11" id="KW-0812">Transmembrane</keyword>
<keyword evidence="9 11" id="KW-0472">Membrane</keyword>
<evidence type="ECO:0000256" key="8">
    <source>
        <dbReference type="ARBA" id="ARBA00022989"/>
    </source>
</evidence>
<evidence type="ECO:0000256" key="11">
    <source>
        <dbReference type="RuleBase" id="RU365008"/>
    </source>
</evidence>
<dbReference type="Pfam" id="PF09788">
    <property type="entry name" value="Tmemb_55A"/>
    <property type="match status" value="1"/>
</dbReference>
<evidence type="ECO:0000256" key="9">
    <source>
        <dbReference type="ARBA" id="ARBA00023136"/>
    </source>
</evidence>
<reference evidence="12 13" key="2">
    <citation type="submission" date="2018-10" db="EMBL/GenBank/DDBJ databases">
        <authorList>
            <consortium name="Pathogen Informatics"/>
        </authorList>
    </citation>
    <scope>NUCLEOTIDE SEQUENCE [LARGE SCALE GENOMIC DNA]</scope>
</reference>
<dbReference type="PANTHER" id="PTHR21014:SF4">
    <property type="entry name" value="PHOSPHATIDYLINOSITOL-4,5-BISPHOSPHATE 4-PHOSPHATASE"/>
    <property type="match status" value="1"/>
</dbReference>
<reference evidence="14" key="1">
    <citation type="submission" date="2017-02" db="UniProtKB">
        <authorList>
            <consortium name="WormBaseParasite"/>
        </authorList>
    </citation>
    <scope>IDENTIFICATION</scope>
</reference>
<dbReference type="AlphaFoldDB" id="A0A0N4VGU9"/>
<dbReference type="GO" id="GO:0046856">
    <property type="term" value="P:phosphatidylinositol dephosphorylation"/>
    <property type="evidence" value="ECO:0007669"/>
    <property type="project" value="InterPro"/>
</dbReference>
<evidence type="ECO:0000256" key="3">
    <source>
        <dbReference type="ARBA" id="ARBA00004155"/>
    </source>
</evidence>
<evidence type="ECO:0000256" key="10">
    <source>
        <dbReference type="ARBA" id="ARBA00023228"/>
    </source>
</evidence>
<evidence type="ECO:0000313" key="14">
    <source>
        <dbReference type="WBParaSite" id="EVEC_0001003801-mRNA-1"/>
    </source>
</evidence>
<keyword evidence="7 11" id="KW-0378">Hydrolase</keyword>
<comment type="function">
    <text evidence="11">Catalyzes the hydrolysis of phosphatidylinositol-4,5-bisphosphate (PtdIns-4,5-P2) to phosphatidylinositol-4-phosphate (PtdIns-4-P).</text>
</comment>
<proteinExistence type="predicted"/>
<keyword evidence="6 11" id="KW-0967">Endosome</keyword>
<evidence type="ECO:0000256" key="6">
    <source>
        <dbReference type="ARBA" id="ARBA00022753"/>
    </source>
</evidence>
<dbReference type="WBParaSite" id="EVEC_0001003801-mRNA-1">
    <property type="protein sequence ID" value="EVEC_0001003801-mRNA-1"/>
    <property type="gene ID" value="EVEC_0001003801"/>
</dbReference>
<name>A0A0N4VGU9_ENTVE</name>
<dbReference type="EC" id="3.1.3.78" evidence="4 11"/>
<protein>
    <recommendedName>
        <fullName evidence="4 11">Phosphatidylinositol-4,5-bisphosphate 4-phosphatase</fullName>
        <ecNumber evidence="4 11">3.1.3.78</ecNumber>
    </recommendedName>
</protein>
<keyword evidence="8 11" id="KW-1133">Transmembrane helix</keyword>
<dbReference type="GO" id="GO:0034597">
    <property type="term" value="F:phosphatidylinositol-4,5-bisphosphate 4-phosphatase activity"/>
    <property type="evidence" value="ECO:0007669"/>
    <property type="project" value="UniProtKB-EC"/>
</dbReference>
<evidence type="ECO:0000256" key="4">
    <source>
        <dbReference type="ARBA" id="ARBA00012936"/>
    </source>
</evidence>
<evidence type="ECO:0000256" key="2">
    <source>
        <dbReference type="ARBA" id="ARBA00004107"/>
    </source>
</evidence>
<dbReference type="GO" id="GO:0031902">
    <property type="term" value="C:late endosome membrane"/>
    <property type="evidence" value="ECO:0007669"/>
    <property type="project" value="UniProtKB-SubCell"/>
</dbReference>
<evidence type="ECO:0000313" key="12">
    <source>
        <dbReference type="EMBL" id="VDD94644.1"/>
    </source>
</evidence>
<dbReference type="Proteomes" id="UP000274131">
    <property type="component" value="Unassembled WGS sequence"/>
</dbReference>
<feature type="transmembrane region" description="Helical" evidence="11">
    <location>
        <begin position="77"/>
        <end position="97"/>
    </location>
</feature>
<dbReference type="GO" id="GO:0005886">
    <property type="term" value="C:plasma membrane"/>
    <property type="evidence" value="ECO:0007669"/>
    <property type="project" value="TreeGrafter"/>
</dbReference>
<comment type="subcellular location">
    <subcellularLocation>
        <location evidence="2 11">Late endosome membrane</location>
        <topology evidence="2 11">Multi-pass membrane protein</topology>
    </subcellularLocation>
    <subcellularLocation>
        <location evidence="3 11">Lysosome membrane</location>
        <topology evidence="3 11">Multi-pass membrane protein</topology>
    </subcellularLocation>
</comment>